<evidence type="ECO:0000256" key="3">
    <source>
        <dbReference type="SAM" id="MobiDB-lite"/>
    </source>
</evidence>
<reference evidence="5 6" key="1">
    <citation type="submission" date="2024-02" db="EMBL/GenBank/DDBJ databases">
        <title>Discinaceae phylogenomics.</title>
        <authorList>
            <person name="Dirks A.C."/>
            <person name="James T.Y."/>
        </authorList>
    </citation>
    <scope>NUCLEOTIDE SEQUENCE [LARGE SCALE GENOMIC DNA]</scope>
    <source>
        <strain evidence="5 6">ACD0624</strain>
    </source>
</reference>
<feature type="transmembrane region" description="Helical" evidence="4">
    <location>
        <begin position="26"/>
        <end position="50"/>
    </location>
</feature>
<evidence type="ECO:0000256" key="2">
    <source>
        <dbReference type="ARBA" id="ARBA00014286"/>
    </source>
</evidence>
<evidence type="ECO:0000256" key="1">
    <source>
        <dbReference type="ARBA" id="ARBA00008858"/>
    </source>
</evidence>
<proteinExistence type="inferred from homology"/>
<protein>
    <recommendedName>
        <fullName evidence="2">Altered inheritance of mitochondria protein 6</fullName>
    </recommendedName>
</protein>
<evidence type="ECO:0000313" key="6">
    <source>
        <dbReference type="Proteomes" id="UP001447188"/>
    </source>
</evidence>
<comment type="caution">
    <text evidence="5">The sequence shown here is derived from an EMBL/GenBank/DDBJ whole genome shotgun (WGS) entry which is preliminary data.</text>
</comment>
<dbReference type="Proteomes" id="UP001447188">
    <property type="component" value="Unassembled WGS sequence"/>
</dbReference>
<dbReference type="EMBL" id="JBBBZM010000068">
    <property type="protein sequence ID" value="KAL0635496.1"/>
    <property type="molecule type" value="Genomic_DNA"/>
</dbReference>
<organism evidence="5 6">
    <name type="scientific">Discina gigas</name>
    <dbReference type="NCBI Taxonomy" id="1032678"/>
    <lineage>
        <taxon>Eukaryota</taxon>
        <taxon>Fungi</taxon>
        <taxon>Dikarya</taxon>
        <taxon>Ascomycota</taxon>
        <taxon>Pezizomycotina</taxon>
        <taxon>Pezizomycetes</taxon>
        <taxon>Pezizales</taxon>
        <taxon>Discinaceae</taxon>
        <taxon>Discina</taxon>
    </lineage>
</organism>
<comment type="similarity">
    <text evidence="1">Belongs to the AIM6 family.</text>
</comment>
<name>A0ABR3GHT3_9PEZI</name>
<accession>A0ABR3GHT3</accession>
<dbReference type="SUPFAM" id="SSF51695">
    <property type="entry name" value="PLC-like phosphodiesterases"/>
    <property type="match status" value="1"/>
</dbReference>
<evidence type="ECO:0000256" key="4">
    <source>
        <dbReference type="SAM" id="Phobius"/>
    </source>
</evidence>
<keyword evidence="4" id="KW-1133">Transmembrane helix</keyword>
<gene>
    <name evidence="5" type="primary">AIM6</name>
    <name evidence="5" type="ORF">Q9L58_005544</name>
</gene>
<sequence>MLLGSSPSSPPSATGSPSRPTRITQIAFNSGFFLLAALALSAILSSFFSLSRVAWSSDIQNIVHNWPTNSSLTTYPTAFTRDILPIPIHSHNDYWRHVPLFSAISAGAISVEADVWKFSEADLFVGHDISSLSRARTFKSLYIAPLLKILKGQNPDTEFTHKQPETQVNGVFDVDPSQTLHLFVDFKTAGAETFPLVLAHLEPLRTPVNYLTHYNGAAVVPGPVTVHFTGNAPFDLIISNTTYRDYFYDAPLDNLLSGKYTAENSIIASTSFERDVGHVGWRDEVSEVQREKIRAQVGEAHRRGIMARYWETPGWPISVRDKVWGVLVGEGVDLLNVDDLKAASSLRW</sequence>
<feature type="region of interest" description="Disordered" evidence="3">
    <location>
        <begin position="1"/>
        <end position="20"/>
    </location>
</feature>
<keyword evidence="4" id="KW-0812">Transmembrane</keyword>
<dbReference type="PANTHER" id="PTHR31571:SF1">
    <property type="entry name" value="ALTERED INHERITANCE OF MITOCHONDRIA PROTEIN 6"/>
    <property type="match status" value="1"/>
</dbReference>
<evidence type="ECO:0000313" key="5">
    <source>
        <dbReference type="EMBL" id="KAL0635496.1"/>
    </source>
</evidence>
<dbReference type="InterPro" id="IPR051236">
    <property type="entry name" value="HAT_RTT109-like"/>
</dbReference>
<dbReference type="InterPro" id="IPR017946">
    <property type="entry name" value="PLC-like_Pdiesterase_TIM-brl"/>
</dbReference>
<dbReference type="PANTHER" id="PTHR31571">
    <property type="entry name" value="ALTERED INHERITANCE OF MITOCHONDRIA PROTEIN 6"/>
    <property type="match status" value="1"/>
</dbReference>
<keyword evidence="4" id="KW-0472">Membrane</keyword>
<keyword evidence="6" id="KW-1185">Reference proteome</keyword>